<reference evidence="2 3" key="1">
    <citation type="submission" date="2019-07" db="EMBL/GenBank/DDBJ databases">
        <title>Genome sequencing for Ferrovibrio sp. K5.</title>
        <authorList>
            <person name="Park S.-J."/>
        </authorList>
    </citation>
    <scope>NUCLEOTIDE SEQUENCE [LARGE SCALE GENOMIC DNA]</scope>
    <source>
        <strain evidence="2 3">K5</strain>
    </source>
</reference>
<sequence>MSDLGPVVPKPAVMPGNTPVTSTPAPTAPTPAPGGGTPAPTQQAPPSPTAVLQGDAADIAASARELARGGQISAQVVARDAAALLVRTAAGNTLALTNLAQAFEQANLATLNAAIKLQLNPANPQQATVLSVNNTTLPLPMPAQAMPPTAAQLALATSPPQPATAAAAPVLPQAGQTLQAVLLTPTTNAGATALPAGSQLQVVVQTVTLPNAASATTPVPAGQAAVLPTVPAGTPPQLPSSATPQATTPSSATPAPVLQPTVSSVPVQQGLPQAVVPPPSAQPSAPPQMQTPVQPPVLPTATPAGLPQATAALSQTLATPTPALQAAATTSGPITGIVTGQGQGGQVMVSTPQGVLSLNLPQPLPPGTQITFALGSITRPPATTPTQLTPAPLAGVLTRLHDGWPNLQATLDAIRAADPALAQRLQTELLPQPNSRLASTALQFIAAAAVGNAQAWLGSEAVRKLQQSGRADLLNKLDDDFRDLGKLNQRQGDNDWQALVMPMMIGGKVEPIQIFMRRRKDPKKNQKQTRFIIDFDLESTGPIQFDGFVGSKQLDLVLRSETEFGPAFRIDVTAIFEEALAITGMAGSLRFHDREKPLLWPSPELDSRGPSTEIKA</sequence>
<dbReference type="EMBL" id="CP041636">
    <property type="protein sequence ID" value="QDO96550.1"/>
    <property type="molecule type" value="Genomic_DNA"/>
</dbReference>
<evidence type="ECO:0000313" key="3">
    <source>
        <dbReference type="Proteomes" id="UP000317496"/>
    </source>
</evidence>
<feature type="compositionally biased region" description="Low complexity" evidence="1">
    <location>
        <begin position="239"/>
        <end position="256"/>
    </location>
</feature>
<keyword evidence="3" id="KW-1185">Reference proteome</keyword>
<feature type="region of interest" description="Disordered" evidence="1">
    <location>
        <begin position="271"/>
        <end position="304"/>
    </location>
</feature>
<dbReference type="OrthoDB" id="8479549at2"/>
<dbReference type="AlphaFoldDB" id="A0A516GYX6"/>
<feature type="region of interest" description="Disordered" evidence="1">
    <location>
        <begin position="1"/>
        <end position="50"/>
    </location>
</feature>
<gene>
    <name evidence="2" type="ORF">FNB15_04335</name>
</gene>
<dbReference type="Proteomes" id="UP000317496">
    <property type="component" value="Chromosome"/>
</dbReference>
<evidence type="ECO:0000313" key="2">
    <source>
        <dbReference type="EMBL" id="QDO96550.1"/>
    </source>
</evidence>
<accession>A0A516GYX6</accession>
<organism evidence="2 3">
    <name type="scientific">Ferrovibrio terrae</name>
    <dbReference type="NCBI Taxonomy" id="2594003"/>
    <lineage>
        <taxon>Bacteria</taxon>
        <taxon>Pseudomonadati</taxon>
        <taxon>Pseudomonadota</taxon>
        <taxon>Alphaproteobacteria</taxon>
        <taxon>Rhodospirillales</taxon>
        <taxon>Rhodospirillaceae</taxon>
        <taxon>Ferrovibrio</taxon>
    </lineage>
</organism>
<evidence type="ECO:0000256" key="1">
    <source>
        <dbReference type="SAM" id="MobiDB-lite"/>
    </source>
</evidence>
<name>A0A516GYX6_9PROT</name>
<dbReference type="RefSeq" id="WP_144067531.1">
    <property type="nucleotide sequence ID" value="NZ_CP041636.1"/>
</dbReference>
<feature type="compositionally biased region" description="Pro residues" evidence="1">
    <location>
        <begin position="275"/>
        <end position="286"/>
    </location>
</feature>
<feature type="region of interest" description="Disordered" evidence="1">
    <location>
        <begin position="229"/>
        <end position="258"/>
    </location>
</feature>
<proteinExistence type="predicted"/>
<dbReference type="KEGG" id="fer:FNB15_04335"/>
<protein>
    <submittedName>
        <fullName evidence="2">Uncharacterized protein</fullName>
    </submittedName>
</protein>